<gene>
    <name evidence="9" type="ORF">ACFFP0_15825</name>
</gene>
<feature type="transmembrane region" description="Helical" evidence="8">
    <location>
        <begin position="89"/>
        <end position="108"/>
    </location>
</feature>
<evidence type="ECO:0000256" key="8">
    <source>
        <dbReference type="RuleBase" id="RU363041"/>
    </source>
</evidence>
<keyword evidence="3" id="KW-0813">Transport</keyword>
<dbReference type="InterPro" id="IPR052017">
    <property type="entry name" value="TSUP"/>
</dbReference>
<keyword evidence="4 8" id="KW-1003">Cell membrane</keyword>
<dbReference type="Proteomes" id="UP001589692">
    <property type="component" value="Unassembled WGS sequence"/>
</dbReference>
<keyword evidence="5 8" id="KW-0812">Transmembrane</keyword>
<evidence type="ECO:0000256" key="1">
    <source>
        <dbReference type="ARBA" id="ARBA00004651"/>
    </source>
</evidence>
<evidence type="ECO:0000256" key="4">
    <source>
        <dbReference type="ARBA" id="ARBA00022475"/>
    </source>
</evidence>
<dbReference type="PANTHER" id="PTHR30269">
    <property type="entry name" value="TRANSMEMBRANE PROTEIN YFCA"/>
    <property type="match status" value="1"/>
</dbReference>
<keyword evidence="7 8" id="KW-0472">Membrane</keyword>
<feature type="transmembrane region" description="Helical" evidence="8">
    <location>
        <begin position="146"/>
        <end position="172"/>
    </location>
</feature>
<proteinExistence type="inferred from homology"/>
<evidence type="ECO:0000256" key="3">
    <source>
        <dbReference type="ARBA" id="ARBA00022448"/>
    </source>
</evidence>
<keyword evidence="10" id="KW-1185">Reference proteome</keyword>
<accession>A0ABV6AI90</accession>
<feature type="transmembrane region" description="Helical" evidence="8">
    <location>
        <begin position="239"/>
        <end position="258"/>
    </location>
</feature>
<feature type="transmembrane region" description="Helical" evidence="8">
    <location>
        <begin position="114"/>
        <end position="134"/>
    </location>
</feature>
<evidence type="ECO:0000256" key="7">
    <source>
        <dbReference type="ARBA" id="ARBA00023136"/>
    </source>
</evidence>
<feature type="transmembrane region" description="Helical" evidence="8">
    <location>
        <begin position="23"/>
        <end position="48"/>
    </location>
</feature>
<evidence type="ECO:0000256" key="2">
    <source>
        <dbReference type="ARBA" id="ARBA00009142"/>
    </source>
</evidence>
<name>A0ABV6AI90_9HYPH</name>
<comment type="caution">
    <text evidence="9">The sequence shown here is derived from an EMBL/GenBank/DDBJ whole genome shotgun (WGS) entry which is preliminary data.</text>
</comment>
<dbReference type="EMBL" id="JBHMAA010000017">
    <property type="protein sequence ID" value="MFB9950326.1"/>
    <property type="molecule type" value="Genomic_DNA"/>
</dbReference>
<evidence type="ECO:0000256" key="5">
    <source>
        <dbReference type="ARBA" id="ARBA00022692"/>
    </source>
</evidence>
<dbReference type="Pfam" id="PF01925">
    <property type="entry name" value="TauE"/>
    <property type="match status" value="1"/>
</dbReference>
<evidence type="ECO:0000313" key="10">
    <source>
        <dbReference type="Proteomes" id="UP001589692"/>
    </source>
</evidence>
<dbReference type="PANTHER" id="PTHR30269:SF37">
    <property type="entry name" value="MEMBRANE TRANSPORTER PROTEIN"/>
    <property type="match status" value="1"/>
</dbReference>
<dbReference type="RefSeq" id="WP_377262915.1">
    <property type="nucleotide sequence ID" value="NZ_JBHMAA010000017.1"/>
</dbReference>
<feature type="transmembrane region" description="Helical" evidence="8">
    <location>
        <begin position="184"/>
        <end position="202"/>
    </location>
</feature>
<evidence type="ECO:0000313" key="9">
    <source>
        <dbReference type="EMBL" id="MFB9950326.1"/>
    </source>
</evidence>
<protein>
    <recommendedName>
        <fullName evidence="8">Probable membrane transporter protein</fullName>
    </recommendedName>
</protein>
<organism evidence="9 10">
    <name type="scientific">Rhizobium puerariae</name>
    <dbReference type="NCBI Taxonomy" id="1585791"/>
    <lineage>
        <taxon>Bacteria</taxon>
        <taxon>Pseudomonadati</taxon>
        <taxon>Pseudomonadota</taxon>
        <taxon>Alphaproteobacteria</taxon>
        <taxon>Hyphomicrobiales</taxon>
        <taxon>Rhizobiaceae</taxon>
        <taxon>Rhizobium/Agrobacterium group</taxon>
        <taxon>Rhizobium</taxon>
    </lineage>
</organism>
<feature type="transmembrane region" description="Helical" evidence="8">
    <location>
        <begin position="209"/>
        <end position="227"/>
    </location>
</feature>
<comment type="similarity">
    <text evidence="2 8">Belongs to the 4-toluene sulfonate uptake permease (TSUP) (TC 2.A.102) family.</text>
</comment>
<sequence length="263" mass="27171">MNSPSPFAVVLESWFPGHGLPELAFLFLAAMIAGLARGFSGFGGALIFIPLAGAAISPKIAPALLLVIDGVTTLGMLPDGWKRANRREVGTMLIGTLVGVPVGTTMLATIEPTALRWLISAVVLSLLVFLISGWRYHGKPKTPLTIGVGAVAGLFGGAAQLSGPPVVAYWLGGAIPPLAVRANLVLYFALSTVISAASYIVGNLLTLEVLAMALIAGPGYALGLAAGSRLFGLAPEATFRRICFLLIAMAAIVGLPLFDTLRP</sequence>
<dbReference type="InterPro" id="IPR002781">
    <property type="entry name" value="TM_pro_TauE-like"/>
</dbReference>
<comment type="subcellular location">
    <subcellularLocation>
        <location evidence="1 8">Cell membrane</location>
        <topology evidence="1 8">Multi-pass membrane protein</topology>
    </subcellularLocation>
</comment>
<evidence type="ECO:0000256" key="6">
    <source>
        <dbReference type="ARBA" id="ARBA00022989"/>
    </source>
</evidence>
<reference evidence="9 10" key="1">
    <citation type="submission" date="2024-09" db="EMBL/GenBank/DDBJ databases">
        <authorList>
            <person name="Sun Q."/>
            <person name="Mori K."/>
        </authorList>
    </citation>
    <scope>NUCLEOTIDE SEQUENCE [LARGE SCALE GENOMIC DNA]</scope>
    <source>
        <strain evidence="9 10">TBRC 4938</strain>
    </source>
</reference>
<keyword evidence="6 8" id="KW-1133">Transmembrane helix</keyword>